<dbReference type="InterPro" id="IPR005119">
    <property type="entry name" value="LysR_subst-bd"/>
</dbReference>
<name>A0A8S8XB13_9PROT</name>
<evidence type="ECO:0000313" key="6">
    <source>
        <dbReference type="EMBL" id="GIL38440.1"/>
    </source>
</evidence>
<sequence length="305" mass="34234">MDQLSAMRAFVRVVETGSFTKAAESLRVPKPSLTKLVQQLEGHVGAKLLNRTTRRVGVSTDGAIYYERATRLLGDIDELDGSMTSSQTAPKGRLRVDMSTPIATHLLIPVLCDFHKRYPDIQLEITVTDRAIDLIGENVDCVIRGGELSDQSLIARRIGDLQFTVCAAPSYIEKHGMPTHPSDLDKDHYTVAYLLARTGRPYPWEFVKGDERVEVQGRYFVAVNDSQVYVTAALHGQGVIQAASFMVQEHLKSGALVPVLTDWHVENLPMHIVYPPNRYLSNRLRVFVDWVAETFSKNEWVRRAS</sequence>
<dbReference type="GO" id="GO:0003700">
    <property type="term" value="F:DNA-binding transcription factor activity"/>
    <property type="evidence" value="ECO:0007669"/>
    <property type="project" value="InterPro"/>
</dbReference>
<keyword evidence="2" id="KW-0805">Transcription regulation</keyword>
<dbReference type="SUPFAM" id="SSF53850">
    <property type="entry name" value="Periplasmic binding protein-like II"/>
    <property type="match status" value="1"/>
</dbReference>
<gene>
    <name evidence="6" type="ORF">TMPK1_06770</name>
</gene>
<feature type="domain" description="HTH lysR-type" evidence="5">
    <location>
        <begin position="1"/>
        <end position="59"/>
    </location>
</feature>
<evidence type="ECO:0000259" key="5">
    <source>
        <dbReference type="PROSITE" id="PS50931"/>
    </source>
</evidence>
<dbReference type="SUPFAM" id="SSF46785">
    <property type="entry name" value="Winged helix' DNA-binding domain"/>
    <property type="match status" value="1"/>
</dbReference>
<evidence type="ECO:0000256" key="4">
    <source>
        <dbReference type="ARBA" id="ARBA00023163"/>
    </source>
</evidence>
<proteinExistence type="inferred from homology"/>
<dbReference type="Proteomes" id="UP000681075">
    <property type="component" value="Unassembled WGS sequence"/>
</dbReference>
<dbReference type="CDD" id="cd08472">
    <property type="entry name" value="PBP2_CrgA_like_3"/>
    <property type="match status" value="1"/>
</dbReference>
<dbReference type="Gene3D" id="1.10.10.10">
    <property type="entry name" value="Winged helix-like DNA-binding domain superfamily/Winged helix DNA-binding domain"/>
    <property type="match status" value="1"/>
</dbReference>
<comment type="similarity">
    <text evidence="1">Belongs to the LysR transcriptional regulatory family.</text>
</comment>
<dbReference type="EMBL" id="BOPV01000001">
    <property type="protein sequence ID" value="GIL38440.1"/>
    <property type="molecule type" value="Genomic_DNA"/>
</dbReference>
<dbReference type="PANTHER" id="PTHR30537:SF17">
    <property type="entry name" value="LYSR-FAMILY REGULATORY PROTEIN"/>
    <property type="match status" value="1"/>
</dbReference>
<evidence type="ECO:0000256" key="2">
    <source>
        <dbReference type="ARBA" id="ARBA00023015"/>
    </source>
</evidence>
<dbReference type="InterPro" id="IPR036390">
    <property type="entry name" value="WH_DNA-bd_sf"/>
</dbReference>
<dbReference type="InterPro" id="IPR058163">
    <property type="entry name" value="LysR-type_TF_proteobact-type"/>
</dbReference>
<evidence type="ECO:0000256" key="1">
    <source>
        <dbReference type="ARBA" id="ARBA00009437"/>
    </source>
</evidence>
<accession>A0A8S8XB13</accession>
<dbReference type="Pfam" id="PF00126">
    <property type="entry name" value="HTH_1"/>
    <property type="match status" value="1"/>
</dbReference>
<dbReference type="Pfam" id="PF03466">
    <property type="entry name" value="LysR_substrate"/>
    <property type="match status" value="1"/>
</dbReference>
<dbReference type="Gene3D" id="3.40.190.10">
    <property type="entry name" value="Periplasmic binding protein-like II"/>
    <property type="match status" value="2"/>
</dbReference>
<dbReference type="FunFam" id="3.40.190.290:FF:000001">
    <property type="entry name" value="Transcriptional regulator, LysR family"/>
    <property type="match status" value="1"/>
</dbReference>
<dbReference type="AlphaFoldDB" id="A0A8S8XB13"/>
<keyword evidence="3" id="KW-0238">DNA-binding</keyword>
<dbReference type="InterPro" id="IPR000847">
    <property type="entry name" value="LysR_HTH_N"/>
</dbReference>
<dbReference type="GO" id="GO:0043565">
    <property type="term" value="F:sequence-specific DNA binding"/>
    <property type="evidence" value="ECO:0007669"/>
    <property type="project" value="TreeGrafter"/>
</dbReference>
<evidence type="ECO:0000256" key="3">
    <source>
        <dbReference type="ARBA" id="ARBA00023125"/>
    </source>
</evidence>
<dbReference type="GO" id="GO:0006351">
    <property type="term" value="P:DNA-templated transcription"/>
    <property type="evidence" value="ECO:0007669"/>
    <property type="project" value="TreeGrafter"/>
</dbReference>
<dbReference type="RefSeq" id="WP_420241467.1">
    <property type="nucleotide sequence ID" value="NZ_BOPV01000001.1"/>
</dbReference>
<comment type="caution">
    <text evidence="6">The sequence shown here is derived from an EMBL/GenBank/DDBJ whole genome shotgun (WGS) entry which is preliminary data.</text>
</comment>
<keyword evidence="4" id="KW-0804">Transcription</keyword>
<dbReference type="InterPro" id="IPR036388">
    <property type="entry name" value="WH-like_DNA-bd_sf"/>
</dbReference>
<dbReference type="PANTHER" id="PTHR30537">
    <property type="entry name" value="HTH-TYPE TRANSCRIPTIONAL REGULATOR"/>
    <property type="match status" value="1"/>
</dbReference>
<dbReference type="PROSITE" id="PS50931">
    <property type="entry name" value="HTH_LYSR"/>
    <property type="match status" value="1"/>
</dbReference>
<reference evidence="6" key="1">
    <citation type="submission" date="2021-02" db="EMBL/GenBank/DDBJ databases">
        <title>Genome sequence of Rhodospirillales sp. strain TMPK1 isolated from soil.</title>
        <authorList>
            <person name="Nakai R."/>
            <person name="Kusada H."/>
            <person name="Tamaki H."/>
        </authorList>
    </citation>
    <scope>NUCLEOTIDE SEQUENCE</scope>
    <source>
        <strain evidence="6">TMPK1</strain>
    </source>
</reference>
<keyword evidence="7" id="KW-1185">Reference proteome</keyword>
<evidence type="ECO:0000313" key="7">
    <source>
        <dbReference type="Proteomes" id="UP000681075"/>
    </source>
</evidence>
<protein>
    <submittedName>
        <fullName evidence="6">LysR family transcriptional regulator</fullName>
    </submittedName>
</protein>
<organism evidence="6 7">
    <name type="scientific">Roseiterribacter gracilis</name>
    <dbReference type="NCBI Taxonomy" id="2812848"/>
    <lineage>
        <taxon>Bacteria</taxon>
        <taxon>Pseudomonadati</taxon>
        <taxon>Pseudomonadota</taxon>
        <taxon>Alphaproteobacteria</taxon>
        <taxon>Rhodospirillales</taxon>
        <taxon>Roseiterribacteraceae</taxon>
        <taxon>Roseiterribacter</taxon>
    </lineage>
</organism>
<dbReference type="FunFam" id="1.10.10.10:FF:000001">
    <property type="entry name" value="LysR family transcriptional regulator"/>
    <property type="match status" value="1"/>
</dbReference>